<dbReference type="Gene3D" id="2.60.40.4380">
    <property type="entry name" value="Translational regulator CsrA"/>
    <property type="match status" value="1"/>
</dbReference>
<proteinExistence type="predicted"/>
<dbReference type="Proteomes" id="UP001596138">
    <property type="component" value="Unassembled WGS sequence"/>
</dbReference>
<keyword evidence="2" id="KW-0810">Translation regulation</keyword>
<evidence type="ECO:0000256" key="2">
    <source>
        <dbReference type="ARBA" id="ARBA00022845"/>
    </source>
</evidence>
<feature type="region of interest" description="Disordered" evidence="4">
    <location>
        <begin position="40"/>
        <end position="69"/>
    </location>
</feature>
<gene>
    <name evidence="5" type="ORF">ACFQGU_00595</name>
</gene>
<evidence type="ECO:0000256" key="4">
    <source>
        <dbReference type="SAM" id="MobiDB-lite"/>
    </source>
</evidence>
<evidence type="ECO:0000313" key="6">
    <source>
        <dbReference type="Proteomes" id="UP001596138"/>
    </source>
</evidence>
<comment type="caution">
    <text evidence="5">The sequence shown here is derived from an EMBL/GenBank/DDBJ whole genome shotgun (WGS) entry which is preliminary data.</text>
</comment>
<keyword evidence="3" id="KW-0694">RNA-binding</keyword>
<reference evidence="6" key="1">
    <citation type="journal article" date="2019" name="Int. J. Syst. Evol. Microbiol.">
        <title>The Global Catalogue of Microorganisms (GCM) 10K type strain sequencing project: providing services to taxonomists for standard genome sequencing and annotation.</title>
        <authorList>
            <consortium name="The Broad Institute Genomics Platform"/>
            <consortium name="The Broad Institute Genome Sequencing Center for Infectious Disease"/>
            <person name="Wu L."/>
            <person name="Ma J."/>
        </authorList>
    </citation>
    <scope>NUCLEOTIDE SEQUENCE [LARGE SCALE GENOMIC DNA]</scope>
    <source>
        <strain evidence="6">CGMCC 4.7317</strain>
    </source>
</reference>
<protein>
    <submittedName>
        <fullName evidence="5">Carbon storage regulator</fullName>
    </submittedName>
</protein>
<evidence type="ECO:0000256" key="1">
    <source>
        <dbReference type="ARBA" id="ARBA00022490"/>
    </source>
</evidence>
<accession>A0ABW1SWE6</accession>
<dbReference type="PANTHER" id="PTHR34984:SF1">
    <property type="entry name" value="CARBON STORAGE REGULATOR"/>
    <property type="match status" value="1"/>
</dbReference>
<dbReference type="SUPFAM" id="SSF117130">
    <property type="entry name" value="CsrA-like"/>
    <property type="match status" value="1"/>
</dbReference>
<feature type="compositionally biased region" description="Basic and acidic residues" evidence="4">
    <location>
        <begin position="41"/>
        <end position="59"/>
    </location>
</feature>
<dbReference type="InterPro" id="IPR003751">
    <property type="entry name" value="CsrA"/>
</dbReference>
<evidence type="ECO:0000313" key="5">
    <source>
        <dbReference type="EMBL" id="MFC6236359.1"/>
    </source>
</evidence>
<evidence type="ECO:0000256" key="3">
    <source>
        <dbReference type="ARBA" id="ARBA00022884"/>
    </source>
</evidence>
<dbReference type="Pfam" id="PF02599">
    <property type="entry name" value="CsrA"/>
    <property type="match status" value="1"/>
</dbReference>
<dbReference type="PANTHER" id="PTHR34984">
    <property type="entry name" value="CARBON STORAGE REGULATOR"/>
    <property type="match status" value="1"/>
</dbReference>
<dbReference type="RefSeq" id="WP_386763405.1">
    <property type="nucleotide sequence ID" value="NZ_JBHSTI010000002.1"/>
</dbReference>
<organism evidence="5 6">
    <name type="scientific">Longivirga aurantiaca</name>
    <dbReference type="NCBI Taxonomy" id="1837743"/>
    <lineage>
        <taxon>Bacteria</taxon>
        <taxon>Bacillati</taxon>
        <taxon>Actinomycetota</taxon>
        <taxon>Actinomycetes</taxon>
        <taxon>Sporichthyales</taxon>
        <taxon>Sporichthyaceae</taxon>
        <taxon>Longivirga</taxon>
    </lineage>
</organism>
<name>A0ABW1SWE6_9ACTN</name>
<keyword evidence="6" id="KW-1185">Reference proteome</keyword>
<sequence length="69" mass="7443">MLVLARSNGQSVVLDDRIVVTVITTRTGLVRLGIEAPDGVGVRRGELDRHQPQPGDPRRRVGRPAPPAP</sequence>
<keyword evidence="1" id="KW-0963">Cytoplasm</keyword>
<dbReference type="EMBL" id="JBHSTI010000002">
    <property type="protein sequence ID" value="MFC6236359.1"/>
    <property type="molecule type" value="Genomic_DNA"/>
</dbReference>
<dbReference type="InterPro" id="IPR036107">
    <property type="entry name" value="CsrA_sf"/>
</dbReference>